<feature type="compositionally biased region" description="Basic and acidic residues" evidence="1">
    <location>
        <begin position="274"/>
        <end position="291"/>
    </location>
</feature>
<protein>
    <submittedName>
        <fullName evidence="4">Cullin-9</fullName>
    </submittedName>
</protein>
<name>A0ABX0SEZ1_PONBL</name>
<dbReference type="Pfam" id="PF11515">
    <property type="entry name" value="Cul7"/>
    <property type="match status" value="1"/>
</dbReference>
<dbReference type="PANTHER" id="PTHR22771:SF2">
    <property type="entry name" value="CULLIN-9"/>
    <property type="match status" value="1"/>
</dbReference>
<dbReference type="InterPro" id="IPR014722">
    <property type="entry name" value="Rib_uL2_dom2"/>
</dbReference>
<organism evidence="4 5">
    <name type="scientific">Pontoporia blainvillei</name>
    <name type="common">Franciscana</name>
    <name type="synonym">Delphinus blainvillei</name>
    <dbReference type="NCBI Taxonomy" id="48723"/>
    <lineage>
        <taxon>Eukaryota</taxon>
        <taxon>Metazoa</taxon>
        <taxon>Chordata</taxon>
        <taxon>Craniata</taxon>
        <taxon>Vertebrata</taxon>
        <taxon>Euteleostomi</taxon>
        <taxon>Mammalia</taxon>
        <taxon>Eutheria</taxon>
        <taxon>Laurasiatheria</taxon>
        <taxon>Artiodactyla</taxon>
        <taxon>Whippomorpha</taxon>
        <taxon>Cetacea</taxon>
        <taxon>Odontoceti</taxon>
        <taxon>Pontoporiidae</taxon>
        <taxon>Pontoporia</taxon>
    </lineage>
</organism>
<evidence type="ECO:0000259" key="3">
    <source>
        <dbReference type="Pfam" id="PF23168"/>
    </source>
</evidence>
<evidence type="ECO:0000259" key="2">
    <source>
        <dbReference type="Pfam" id="PF11515"/>
    </source>
</evidence>
<dbReference type="Gene3D" id="2.30.30.30">
    <property type="match status" value="1"/>
</dbReference>
<proteinExistence type="predicted"/>
<keyword evidence="5" id="KW-1185">Reference proteome</keyword>
<sequence>MVPLGPRLQAYPEELLRQRPGHDGHPEYLIRWSVLKCEEVGRVGVEEGKAEHILMWLSAPEVYANCPMLLGERALSKGPQHETAGGSGSFPRDPGGLDDVAMGEMEADVRALVRRAARQLAEGGTSSLTAAVLHTIHVLSAYASIGPLTGVFRETGALDLLMHMLCNPEPQIRRSAGKMLQALAAHDAGSRAHVLLSLSQQDGIEQHVDFDSRYTLLELFAETTSSEEHCMAFEGIHLPQIPGKLLFSLVKRYLCVTSLLDQLNNSPEPGTGDRGSRPSREDFGQEKSRGQRELEFSMAVGNLISELVRNMGWARNLSEQAASPPRPTRSIFQPGISDPSLLLPTNVATPRRQGRAFRQRAEFSSRSGYGEYVQQTLQPGMRVRMLDDYEEISAGDEGEFQQSNNGVPPVQVFWQSTGRTYWVYWHMLEILGPEETAEDMASAAVEKGVGTAVLGTALPSWDWKPVDGLYSLPYLQPEPQKNEELGYLTQAEWWELLFFIKKLDVCEQQPIFQNLRENLDEVLQA</sequence>
<dbReference type="Proteomes" id="UP001165941">
    <property type="component" value="Unassembled WGS sequence"/>
</dbReference>
<dbReference type="InterPro" id="IPR055486">
    <property type="entry name" value="CUL7/CUL9_N"/>
</dbReference>
<feature type="region of interest" description="Disordered" evidence="1">
    <location>
        <begin position="264"/>
        <end position="291"/>
    </location>
</feature>
<dbReference type="EMBL" id="PGGH01379353">
    <property type="protein sequence ID" value="NIG61875.1"/>
    <property type="molecule type" value="Genomic_DNA"/>
</dbReference>
<dbReference type="SUPFAM" id="SSF63748">
    <property type="entry name" value="Tudor/PWWP/MBT"/>
    <property type="match status" value="1"/>
</dbReference>
<evidence type="ECO:0000313" key="5">
    <source>
        <dbReference type="Proteomes" id="UP001165941"/>
    </source>
</evidence>
<accession>A0ABX0SEZ1</accession>
<comment type="caution">
    <text evidence="4">The sequence shown here is derived from an EMBL/GenBank/DDBJ whole genome shotgun (WGS) entry which is preliminary data.</text>
</comment>
<dbReference type="InterPro" id="IPR045093">
    <property type="entry name" value="Cullin"/>
</dbReference>
<reference evidence="4" key="1">
    <citation type="submission" date="2018-05" db="EMBL/GenBank/DDBJ databases">
        <authorList>
            <person name="Pedro S.L.S."/>
            <person name="Freitas R.C."/>
            <person name="Barreto A.S."/>
            <person name="Lima A.O.S."/>
        </authorList>
    </citation>
    <scope>NUCLEOTIDE SEQUENCE</scope>
    <source>
        <strain evidence="4">BP203</strain>
        <tissue evidence="4">Muscle</tissue>
    </source>
</reference>
<dbReference type="PANTHER" id="PTHR22771">
    <property type="entry name" value="CULLIN AND GALACTOSE-BINDING DOMAIN-CONTAINING"/>
    <property type="match status" value="1"/>
</dbReference>
<evidence type="ECO:0000313" key="4">
    <source>
        <dbReference type="EMBL" id="NIG61875.1"/>
    </source>
</evidence>
<gene>
    <name evidence="4" type="ORF">BU61_11203</name>
</gene>
<dbReference type="Pfam" id="PF23168">
    <property type="entry name" value="CUL7_CUL9_N"/>
    <property type="match status" value="1"/>
</dbReference>
<feature type="domain" description="CPH" evidence="2">
    <location>
        <begin position="360"/>
        <end position="433"/>
    </location>
</feature>
<feature type="region of interest" description="Disordered" evidence="1">
    <location>
        <begin position="318"/>
        <end position="337"/>
    </location>
</feature>
<dbReference type="InterPro" id="IPR021097">
    <property type="entry name" value="CPH_domain"/>
</dbReference>
<feature type="domain" description="CUL7/CUL9 N-terminal" evidence="3">
    <location>
        <begin position="1"/>
        <end position="77"/>
    </location>
</feature>
<evidence type="ECO:0000256" key="1">
    <source>
        <dbReference type="SAM" id="MobiDB-lite"/>
    </source>
</evidence>